<feature type="compositionally biased region" description="Basic and acidic residues" evidence="1">
    <location>
        <begin position="55"/>
        <end position="73"/>
    </location>
</feature>
<dbReference type="Proteomes" id="UP001055439">
    <property type="component" value="Chromosome 4"/>
</dbReference>
<protein>
    <submittedName>
        <fullName evidence="2">Uncharacterized protein</fullName>
    </submittedName>
</protein>
<name>A0A9E7JWN5_9LILI</name>
<dbReference type="AlphaFoldDB" id="A0A9E7JWN5"/>
<organism evidence="2 3">
    <name type="scientific">Musa troglodytarum</name>
    <name type="common">fe'i banana</name>
    <dbReference type="NCBI Taxonomy" id="320322"/>
    <lineage>
        <taxon>Eukaryota</taxon>
        <taxon>Viridiplantae</taxon>
        <taxon>Streptophyta</taxon>
        <taxon>Embryophyta</taxon>
        <taxon>Tracheophyta</taxon>
        <taxon>Spermatophyta</taxon>
        <taxon>Magnoliopsida</taxon>
        <taxon>Liliopsida</taxon>
        <taxon>Zingiberales</taxon>
        <taxon>Musaceae</taxon>
        <taxon>Musa</taxon>
    </lineage>
</organism>
<evidence type="ECO:0000313" key="3">
    <source>
        <dbReference type="Proteomes" id="UP001055439"/>
    </source>
</evidence>
<gene>
    <name evidence="2" type="ORF">MUK42_18334</name>
</gene>
<evidence type="ECO:0000313" key="2">
    <source>
        <dbReference type="EMBL" id="URD95116.1"/>
    </source>
</evidence>
<evidence type="ECO:0000256" key="1">
    <source>
        <dbReference type="SAM" id="MobiDB-lite"/>
    </source>
</evidence>
<reference evidence="2" key="1">
    <citation type="submission" date="2022-05" db="EMBL/GenBank/DDBJ databases">
        <title>The Musa troglodytarum L. genome provides insights into the mechanism of non-climacteric behaviour and enrichment of carotenoids.</title>
        <authorList>
            <person name="Wang J."/>
        </authorList>
    </citation>
    <scope>NUCLEOTIDE SEQUENCE</scope>
    <source>
        <tissue evidence="2">Leaf</tissue>
    </source>
</reference>
<feature type="region of interest" description="Disordered" evidence="1">
    <location>
        <begin position="53"/>
        <end position="84"/>
    </location>
</feature>
<proteinExistence type="predicted"/>
<keyword evidence="3" id="KW-1185">Reference proteome</keyword>
<dbReference type="EMBL" id="CP097506">
    <property type="protein sequence ID" value="URD95116.1"/>
    <property type="molecule type" value="Genomic_DNA"/>
</dbReference>
<sequence length="97" mass="10652">MAVRCCAGRTALGPTSPFGGCSFGSTRERVAPERAIPVERYLKQWATGVSAQSKLESHGLPHRMPPDSRKEMGPKLCPANTGKAAPEEWIRETCWLR</sequence>
<accession>A0A9E7JWN5</accession>